<accession>A0A2S3X9I3</accession>
<dbReference type="AlphaFoldDB" id="A0A2S3X9I3"/>
<dbReference type="Proteomes" id="UP000237230">
    <property type="component" value="Unassembled WGS sequence"/>
</dbReference>
<organism evidence="1 2">
    <name type="scientific">Pseudomonas putida</name>
    <name type="common">Arthrobacter siderocapsulatus</name>
    <dbReference type="NCBI Taxonomy" id="303"/>
    <lineage>
        <taxon>Bacteria</taxon>
        <taxon>Pseudomonadati</taxon>
        <taxon>Pseudomonadota</taxon>
        <taxon>Gammaproteobacteria</taxon>
        <taxon>Pseudomonadales</taxon>
        <taxon>Pseudomonadaceae</taxon>
        <taxon>Pseudomonas</taxon>
    </lineage>
</organism>
<dbReference type="EMBL" id="MINH01000016">
    <property type="protein sequence ID" value="POG12250.1"/>
    <property type="molecule type" value="Genomic_DNA"/>
</dbReference>
<dbReference type="RefSeq" id="WP_103445672.1">
    <property type="nucleotide sequence ID" value="NZ_MINH01000016.1"/>
</dbReference>
<evidence type="ECO:0000313" key="1">
    <source>
        <dbReference type="EMBL" id="POG12250.1"/>
    </source>
</evidence>
<gene>
    <name evidence="1" type="ORF">BGP84_02905</name>
</gene>
<sequence length="129" mass="14255">MEFTDVKSKDFIELAGIPEHLQGKVIAEQRVKWRLHEALQANDIHEPIERLHYTTWDSNSGAVNYSQPLVELLVDAVLQSEAPTIGPAGGIFTALGVNGEEFHVAVDLAAVHDAVSTVYRHIKQTEQAD</sequence>
<proteinExistence type="predicted"/>
<name>A0A2S3X9I3_PSEPU</name>
<dbReference type="OrthoDB" id="6888780at2"/>
<comment type="caution">
    <text evidence="1">The sequence shown here is derived from an EMBL/GenBank/DDBJ whole genome shotgun (WGS) entry which is preliminary data.</text>
</comment>
<reference evidence="1 2" key="2">
    <citation type="submission" date="2018-03" db="EMBL/GenBank/DDBJ databases">
        <title>Draft genome of Pseudomonas putida strain KH-21-114.</title>
        <authorList>
            <person name="Yoshizawa S."/>
            <person name="Khan N.H."/>
            <person name="Nishimura M."/>
            <person name="Chiura H.X."/>
            <person name="Ogura Y."/>
            <person name="Hayashi T."/>
            <person name="Kogure K."/>
        </authorList>
    </citation>
    <scope>NUCLEOTIDE SEQUENCE [LARGE SCALE GENOMIC DNA]</scope>
    <source>
        <strain evidence="1 2">KH-21-114</strain>
    </source>
</reference>
<reference evidence="1 2" key="1">
    <citation type="submission" date="2016-08" db="EMBL/GenBank/DDBJ databases">
        <authorList>
            <person name="Seilhamer J.J."/>
        </authorList>
    </citation>
    <scope>NUCLEOTIDE SEQUENCE [LARGE SCALE GENOMIC DNA]</scope>
    <source>
        <strain evidence="1 2">KH-21-114</strain>
    </source>
</reference>
<evidence type="ECO:0000313" key="2">
    <source>
        <dbReference type="Proteomes" id="UP000237230"/>
    </source>
</evidence>
<protein>
    <submittedName>
        <fullName evidence="1">Uncharacterized protein</fullName>
    </submittedName>
</protein>